<evidence type="ECO:0000256" key="1">
    <source>
        <dbReference type="ARBA" id="ARBA00004141"/>
    </source>
</evidence>
<evidence type="ECO:0000256" key="13">
    <source>
        <dbReference type="ARBA" id="ARBA00081887"/>
    </source>
</evidence>
<feature type="compositionally biased region" description="Polar residues" evidence="14">
    <location>
        <begin position="647"/>
        <end position="656"/>
    </location>
</feature>
<evidence type="ECO:0000313" key="18">
    <source>
        <dbReference type="Proteomes" id="UP000693946"/>
    </source>
</evidence>
<feature type="compositionally biased region" description="Low complexity" evidence="14">
    <location>
        <begin position="1296"/>
        <end position="1309"/>
    </location>
</feature>
<evidence type="ECO:0000256" key="2">
    <source>
        <dbReference type="ARBA" id="ARBA00004496"/>
    </source>
</evidence>
<feature type="compositionally biased region" description="Basic and acidic residues" evidence="14">
    <location>
        <begin position="20"/>
        <end position="29"/>
    </location>
</feature>
<evidence type="ECO:0000259" key="16">
    <source>
        <dbReference type="SMART" id="SM00014"/>
    </source>
</evidence>
<evidence type="ECO:0000256" key="4">
    <source>
        <dbReference type="ARBA" id="ARBA00022553"/>
    </source>
</evidence>
<keyword evidence="6 15" id="KW-0812">Transmembrane</keyword>
<gene>
    <name evidence="17" type="ORF">JOB18_036135</name>
</gene>
<evidence type="ECO:0000256" key="12">
    <source>
        <dbReference type="ARBA" id="ARBA00081263"/>
    </source>
</evidence>
<keyword evidence="8 15" id="KW-0472">Membrane</keyword>
<dbReference type="InterPro" id="IPR000326">
    <property type="entry name" value="PAP2/HPO"/>
</dbReference>
<feature type="compositionally biased region" description="Polar residues" evidence="14">
    <location>
        <begin position="157"/>
        <end position="166"/>
    </location>
</feature>
<feature type="region of interest" description="Disordered" evidence="14">
    <location>
        <begin position="238"/>
        <end position="260"/>
    </location>
</feature>
<comment type="caution">
    <text evidence="17">The sequence shown here is derived from an EMBL/GenBank/DDBJ whole genome shotgun (WGS) entry which is preliminary data.</text>
</comment>
<evidence type="ECO:0000256" key="15">
    <source>
        <dbReference type="SAM" id="Phobius"/>
    </source>
</evidence>
<feature type="compositionally biased region" description="Polar residues" evidence="14">
    <location>
        <begin position="238"/>
        <end position="254"/>
    </location>
</feature>
<sequence>MESPARSRGSAEEEEEEEEQRGSGRRDGEEPGGGVRSELLMYLTCLPERYRSAKFSLAAYLLCWALLRWYQKLRCQSAPAQPQEALEEYSHPSEEGDFAADSLERFDRSLGGGDTSDEYFDSHSWHSDALSDLTPDGEECLVALLELEEAYDGRRATGSSFHSGQSKGRRRESVTAKNSHGNKACLGQTGCSRRKSPENYLDSALSARDLCSSHPHQEEIKGDLQQQPGLQTACTESQLDSYTEPHSSQLLSQHNRIKVNTPPDTQEVKLLAEPEEDNPHRWNECAEAKTHIDATEAQQLELLGCCDVQDVEKHNIKLCDTEKNTGLTRSISDSNDHRQRGSLQQHRIVTDDTGSESVRACRYQTHPKIEIRCKNDSYVTDGHFTGVTNAHKSKCVCTPAHSNDTDRAETWESNNTNSETLRTQTSAAAEESPSRGASESHPQVCYNQVSGVCFQAQQCVCAATVTEGTVKEICSSVTFSQESSAALSLDAGATEQIVSKESTGRDRDNTRPLTLKPRRGLGQTQDRIHNKLDQEAHLDSTEPGPDSSEESLHPHMFSDNQLFLSGNQEAEETSRLLSGKFTGGGGTLGSSCPRLRQTEDACVVFDQKNTVEIVRKVSLPQSGTAGVSELREQRVIPGASVSHPFFLSQQLPNTNPDIRETSTHADAGQSRQVGNGERPSPGPDTISQQTAVSADSRRVQLDLPEPLCSLRTSLLSDSNNNTKASIRRVQRGEGVGCVSAGVQISCKDNGQTKDLTPDHVANVDDPQDNSVASLSSLVHRSRSNEDVKCSQGKDLCNHLYSRHVHTEELEQLTTQERTEDKKLLSTFWLQCANVDEALRPINVDVYSECKEEKQLRDHNVPAATIDSLSESKCSEHPQVYSHPSNSLNLLTVRGLEPIWESEHPVEKKDPQIMRPAEDRGVVSLSGDTSSPAGPRHQAANPAELEADVHTATPVQRSNSEKHCRPMTVAYDAVCYTSVSGSCSEYEDAHFSAADTHADADGTIKRRKTKQSQTGNRGSAFSVFAKMPSFRKAKGAKGCRSEEVPQESLDGGEGPMSEQGPGTDNLDDEVFEKDQTFQQEMSPVGNNIEKEDCGFLHSTPNSDHVPHLDSQSSVHVGNGGTSPDNALSEQVDSPNRQSYKRSKSNDSLNIRMRFAQAHKTLSSLFESRSIDKKNEDSVDTDVDSGKIKQSWRKLKKAKEAELLKKPQTASDGECSSITSGQDCGHFASSPLLDRSSNPGSLSSIRNLRHTDPISKRGFSPGSGNENPLGCKSEGQRRKCSPNASLFDDSPVLQTNHSGPGSPLSPTSSASFAHQHSVACEGVSESPLRPMSPKPNSPRPAAQRKLFRFPHSSRATSVCPTVLAQSVSVEGLTDPPERPKTLKPSTSPLGVSLSLLDAAEHRTESQSHINLFAIGFISDPEGTHSDGRPASHTRTRKHLDVEGEGKSSVVLGGLRTGHWVDVGRRQRNSTDDLWIEEQKKYKRKLARAIRGSVGQLNTLISADMDKTDNGVTSGLIKAFRGMPLKAHCFSHSTPIGLDCLGWRRHVSYTSVVIPDGASEKAALGDELGSEDDLLYEDFRSSGHRFGHPGGGGGEQLAINELPILVSSVVSLYFLEWTDVFKPVKSGFTCHDRSLSLPYIDPNHEVIPLLMLLSLAFAGPAITIMIGEAILFCCLSRSKCGAGAEANINAAGCNFNSFIRRAVRFVGVHAFGLCATALITDILQLMTGNPTPYFLTVCKPNYTTLNVTCDQNPYVLEDICSGADPAAINQGRKSFPSQHATLASFAAVYVSMYFNSTLTDSSKLLKPLLVFSFIMCAIICGLTRIIQYKNHAIDVYLGFLLGGAIALYLGLYAVGNFQPSEESTNSPPPTLQRPPCSLPHISQEAVLHHLQMKASMGGEPGLPTSHSEGLLHRSLQQQRPEDCLNRPSADVEVIAPHGPQSKDAIMTFSHTLPRVHTPQAIAAYEEAARRHAATLHHASMDSSRSKQLLSQWKSKNNNHKCSLQVPDSFSSSVDSSSGQSSQHPLHHGSMELRSSSEPSAVGLNGGFDSHAYMSKLATGSSTTLPSNCSGITGGARIPMQSRPGSSQLVHIPEESHENYNSSSLRTVAGNEGNSIVLANWQRAAEKTTACRTNDNGQDTQPKILQVIAMSKQQGLLQTHSKSLDESSISCSTTGHHQGSARYRVLNDQEPASTTGPSSLGSTTGSISGSTGAIVRVEAHPENHRPVIQAPATDGSGSWRWRSLDHGTGAGGGAGTSGAGVVGSLKQSFELNDLNRDSESSDSIREGSIERKRANHIMTTTATVSTPPIVTVHTQNTGQSEQRVQPQGFSTIRVTPGDASGSGSGGGENMSETLSLASSRESTLKRKGNNIILIPERANSPDNARNIFYKGTSITPVFKD</sequence>
<name>A0AAV6TAL1_SOLSE</name>
<feature type="transmembrane region" description="Helical" evidence="15">
    <location>
        <begin position="1646"/>
        <end position="1672"/>
    </location>
</feature>
<keyword evidence="5" id="KW-0344">Guanine-nucleotide releasing factor</keyword>
<feature type="region of interest" description="Disordered" evidence="14">
    <location>
        <begin position="2332"/>
        <end position="2352"/>
    </location>
</feature>
<feature type="compositionally biased region" description="Polar residues" evidence="14">
    <location>
        <begin position="1108"/>
        <end position="1136"/>
    </location>
</feature>
<dbReference type="GO" id="GO:0005085">
    <property type="term" value="F:guanyl-nucleotide exchange factor activity"/>
    <property type="evidence" value="ECO:0007669"/>
    <property type="project" value="UniProtKB-KW"/>
</dbReference>
<evidence type="ECO:0000256" key="10">
    <source>
        <dbReference type="ARBA" id="ARBA00069374"/>
    </source>
</evidence>
<feature type="region of interest" description="Disordered" evidence="14">
    <location>
        <begin position="155"/>
        <end position="197"/>
    </location>
</feature>
<evidence type="ECO:0000256" key="14">
    <source>
        <dbReference type="SAM" id="MobiDB-lite"/>
    </source>
</evidence>
<feature type="region of interest" description="Disordered" evidence="14">
    <location>
        <begin position="1227"/>
        <end position="1339"/>
    </location>
</feature>
<feature type="region of interest" description="Disordered" evidence="14">
    <location>
        <begin position="1418"/>
        <end position="1442"/>
    </location>
</feature>
<dbReference type="Pfam" id="PF01569">
    <property type="entry name" value="PAP2"/>
    <property type="match status" value="1"/>
</dbReference>
<dbReference type="PANTHER" id="PTHR47544">
    <property type="entry name" value="RHO GUANINE NUCLEOTIDE EXCHANGE FACTOR 4"/>
    <property type="match status" value="1"/>
</dbReference>
<feature type="region of interest" description="Disordered" evidence="14">
    <location>
        <begin position="646"/>
        <end position="698"/>
    </location>
</feature>
<proteinExistence type="predicted"/>
<dbReference type="SMART" id="SM00014">
    <property type="entry name" value="acidPPc"/>
    <property type="match status" value="1"/>
</dbReference>
<feature type="region of interest" description="Disordered" evidence="14">
    <location>
        <begin position="2185"/>
        <end position="2205"/>
    </location>
</feature>
<feature type="compositionally biased region" description="Polar residues" evidence="14">
    <location>
        <begin position="2056"/>
        <end position="2067"/>
    </location>
</feature>
<feature type="domain" description="Phosphatidic acid phosphatase type 2/haloperoxidase" evidence="16">
    <location>
        <begin position="1703"/>
        <end position="1847"/>
    </location>
</feature>
<feature type="region of interest" description="Disordered" evidence="14">
    <location>
        <begin position="569"/>
        <end position="593"/>
    </location>
</feature>
<evidence type="ECO:0000256" key="6">
    <source>
        <dbReference type="ARBA" id="ARBA00022692"/>
    </source>
</evidence>
<keyword evidence="9" id="KW-0325">Glycoprotein</keyword>
<keyword evidence="7 15" id="KW-1133">Transmembrane helix</keyword>
<dbReference type="GO" id="GO:0016020">
    <property type="term" value="C:membrane"/>
    <property type="evidence" value="ECO:0007669"/>
    <property type="project" value="UniProtKB-SubCell"/>
</dbReference>
<feature type="region of interest" description="Disordered" evidence="14">
    <location>
        <begin position="497"/>
        <end position="554"/>
    </location>
</feature>
<reference evidence="17 18" key="1">
    <citation type="journal article" date="2021" name="Sci. Rep.">
        <title>Chromosome anchoring in Senegalese sole (Solea senegalensis) reveals sex-associated markers and genome rearrangements in flatfish.</title>
        <authorList>
            <person name="Guerrero-Cozar I."/>
            <person name="Gomez-Garrido J."/>
            <person name="Berbel C."/>
            <person name="Martinez-Blanch J.F."/>
            <person name="Alioto T."/>
            <person name="Claros M.G."/>
            <person name="Gagnaire P.A."/>
            <person name="Manchado M."/>
        </authorList>
    </citation>
    <scope>NUCLEOTIDE SEQUENCE [LARGE SCALE GENOMIC DNA]</scope>
    <source>
        <strain evidence="17">Sse05_10M</strain>
    </source>
</reference>
<feature type="transmembrane region" description="Helical" evidence="15">
    <location>
        <begin position="1801"/>
        <end position="1820"/>
    </location>
</feature>
<dbReference type="CDD" id="cd03384">
    <property type="entry name" value="PAP2_wunen"/>
    <property type="match status" value="1"/>
</dbReference>
<evidence type="ECO:0000256" key="7">
    <source>
        <dbReference type="ARBA" id="ARBA00022989"/>
    </source>
</evidence>
<feature type="region of interest" description="Disordered" evidence="14">
    <location>
        <begin position="2056"/>
        <end position="2083"/>
    </location>
</feature>
<feature type="region of interest" description="Disordered" evidence="14">
    <location>
        <begin position="1"/>
        <end position="33"/>
    </location>
</feature>
<dbReference type="FunFam" id="1.20.144.10:FF:000014">
    <property type="entry name" value="Phospholipid phosphatase-related protein type 3"/>
    <property type="match status" value="1"/>
</dbReference>
<dbReference type="Proteomes" id="UP000693946">
    <property type="component" value="Linkage Group LG1"/>
</dbReference>
<feature type="compositionally biased region" description="Low complexity" evidence="14">
    <location>
        <begin position="2002"/>
        <end position="2020"/>
    </location>
</feature>
<feature type="compositionally biased region" description="Polar residues" evidence="14">
    <location>
        <begin position="1233"/>
        <end position="1244"/>
    </location>
</feature>
<feature type="region of interest" description="Disordered" evidence="14">
    <location>
        <begin position="1001"/>
        <end position="1067"/>
    </location>
</feature>
<keyword evidence="3" id="KW-0963">Cytoplasm</keyword>
<evidence type="ECO:0000256" key="11">
    <source>
        <dbReference type="ARBA" id="ARBA00079138"/>
    </source>
</evidence>
<evidence type="ECO:0000313" key="17">
    <source>
        <dbReference type="EMBL" id="KAG7526056.1"/>
    </source>
</evidence>
<feature type="region of interest" description="Disordered" evidence="14">
    <location>
        <begin position="1081"/>
        <end position="1146"/>
    </location>
</feature>
<evidence type="ECO:0000256" key="9">
    <source>
        <dbReference type="ARBA" id="ARBA00023180"/>
    </source>
</evidence>
<feature type="compositionally biased region" description="Low complexity" evidence="14">
    <location>
        <begin position="2189"/>
        <end position="2205"/>
    </location>
</feature>
<dbReference type="PANTHER" id="PTHR47544:SF3">
    <property type="entry name" value="RHO GUANINE NUCLEOTIDE EXCHANGE FACTOR 4 ISOFORM X1"/>
    <property type="match status" value="1"/>
</dbReference>
<feature type="region of interest" description="Disordered" evidence="14">
    <location>
        <begin position="1996"/>
        <end position="2039"/>
    </location>
</feature>
<feature type="transmembrane region" description="Helical" evidence="15">
    <location>
        <begin position="1832"/>
        <end position="1852"/>
    </location>
</feature>
<keyword evidence="18" id="KW-1185">Reference proteome</keyword>
<protein>
    <recommendedName>
        <fullName evidence="10">Phospholipid phosphatase-related protein type 3</fullName>
    </recommendedName>
    <alternativeName>
        <fullName evidence="11">Inactive phospholipid phosphatase PLPPR3</fullName>
    </alternativeName>
    <alternativeName>
        <fullName evidence="12">Lipid phosphate phosphatase-related protein type 3</fullName>
    </alternativeName>
    <alternativeName>
        <fullName evidence="13">Plasticity-related gene 2 protein</fullName>
    </alternativeName>
</protein>
<feature type="region of interest" description="Disordered" evidence="14">
    <location>
        <begin position="400"/>
        <end position="441"/>
    </location>
</feature>
<dbReference type="EMBL" id="JAGKHQ010000001">
    <property type="protein sequence ID" value="KAG7526056.1"/>
    <property type="molecule type" value="Genomic_DNA"/>
</dbReference>
<feature type="compositionally biased region" description="Basic and acidic residues" evidence="14">
    <location>
        <begin position="526"/>
        <end position="540"/>
    </location>
</feature>
<accession>A0AAV6TAL1</accession>
<keyword evidence="4" id="KW-0597">Phosphoprotein</keyword>
<dbReference type="GO" id="GO:0005737">
    <property type="term" value="C:cytoplasm"/>
    <property type="evidence" value="ECO:0007669"/>
    <property type="project" value="UniProtKB-SubCell"/>
</dbReference>
<feature type="compositionally biased region" description="Polar residues" evidence="14">
    <location>
        <begin position="411"/>
        <end position="427"/>
    </location>
</feature>
<organism evidence="17 18">
    <name type="scientific">Solea senegalensis</name>
    <name type="common">Senegalese sole</name>
    <dbReference type="NCBI Taxonomy" id="28829"/>
    <lineage>
        <taxon>Eukaryota</taxon>
        <taxon>Metazoa</taxon>
        <taxon>Chordata</taxon>
        <taxon>Craniata</taxon>
        <taxon>Vertebrata</taxon>
        <taxon>Euteleostomi</taxon>
        <taxon>Actinopterygii</taxon>
        <taxon>Neopterygii</taxon>
        <taxon>Teleostei</taxon>
        <taxon>Neoteleostei</taxon>
        <taxon>Acanthomorphata</taxon>
        <taxon>Carangaria</taxon>
        <taxon>Pleuronectiformes</taxon>
        <taxon>Pleuronectoidei</taxon>
        <taxon>Soleidae</taxon>
        <taxon>Solea</taxon>
    </lineage>
</organism>
<evidence type="ECO:0000256" key="5">
    <source>
        <dbReference type="ARBA" id="ARBA00022658"/>
    </source>
</evidence>
<feature type="region of interest" description="Disordered" evidence="14">
    <location>
        <begin position="921"/>
        <end position="942"/>
    </location>
</feature>
<evidence type="ECO:0000256" key="8">
    <source>
        <dbReference type="ARBA" id="ARBA00023136"/>
    </source>
</evidence>
<comment type="subcellular location">
    <subcellularLocation>
        <location evidence="2">Cytoplasm</location>
    </subcellularLocation>
    <subcellularLocation>
        <location evidence="1">Membrane</location>
        <topology evidence="1">Multi-pass membrane protein</topology>
    </subcellularLocation>
</comment>
<evidence type="ECO:0000256" key="3">
    <source>
        <dbReference type="ARBA" id="ARBA00022490"/>
    </source>
</evidence>